<dbReference type="GO" id="GO:0030674">
    <property type="term" value="F:protein-macromolecule adaptor activity"/>
    <property type="evidence" value="ECO:0007669"/>
    <property type="project" value="TreeGrafter"/>
</dbReference>
<dbReference type="PROSITE" id="PS00514">
    <property type="entry name" value="FIBRINOGEN_C_1"/>
    <property type="match status" value="1"/>
</dbReference>
<protein>
    <recommendedName>
        <fullName evidence="7">Fibrinogen C-terminal domain-containing protein</fullName>
    </recommendedName>
</protein>
<keyword evidence="5" id="KW-0175">Coiled coil</keyword>
<dbReference type="AlphaFoldDB" id="A0AAD9J1D1"/>
<dbReference type="CDD" id="cd00087">
    <property type="entry name" value="FReD"/>
    <property type="match status" value="1"/>
</dbReference>
<comment type="subcellular location">
    <subcellularLocation>
        <location evidence="1">Secreted</location>
    </subcellularLocation>
</comment>
<keyword evidence="3" id="KW-1015">Disulfide bond</keyword>
<name>A0AAD9J1D1_9ANNE</name>
<dbReference type="NCBIfam" id="NF040941">
    <property type="entry name" value="GGGWT_bact"/>
    <property type="match status" value="1"/>
</dbReference>
<dbReference type="Proteomes" id="UP001208570">
    <property type="component" value="Unassembled WGS sequence"/>
</dbReference>
<organism evidence="8 9">
    <name type="scientific">Paralvinella palmiformis</name>
    <dbReference type="NCBI Taxonomy" id="53620"/>
    <lineage>
        <taxon>Eukaryota</taxon>
        <taxon>Metazoa</taxon>
        <taxon>Spiralia</taxon>
        <taxon>Lophotrochozoa</taxon>
        <taxon>Annelida</taxon>
        <taxon>Polychaeta</taxon>
        <taxon>Sedentaria</taxon>
        <taxon>Canalipalpata</taxon>
        <taxon>Terebellida</taxon>
        <taxon>Terebelliformia</taxon>
        <taxon>Alvinellidae</taxon>
        <taxon>Paralvinella</taxon>
    </lineage>
</organism>
<dbReference type="InterPro" id="IPR014716">
    <property type="entry name" value="Fibrinogen_a/b/g_C_1"/>
</dbReference>
<keyword evidence="9" id="KW-1185">Reference proteome</keyword>
<feature type="domain" description="Fibrinogen C-terminal" evidence="7">
    <location>
        <begin position="87"/>
        <end position="304"/>
    </location>
</feature>
<dbReference type="InterPro" id="IPR020837">
    <property type="entry name" value="Fibrinogen_CS"/>
</dbReference>
<reference evidence="8" key="1">
    <citation type="journal article" date="2023" name="Mol. Biol. Evol.">
        <title>Third-Generation Sequencing Reveals the Adaptive Role of the Epigenome in Three Deep-Sea Polychaetes.</title>
        <authorList>
            <person name="Perez M."/>
            <person name="Aroh O."/>
            <person name="Sun Y."/>
            <person name="Lan Y."/>
            <person name="Juniper S.K."/>
            <person name="Young C.R."/>
            <person name="Angers B."/>
            <person name="Qian P.Y."/>
        </authorList>
    </citation>
    <scope>NUCLEOTIDE SEQUENCE</scope>
    <source>
        <strain evidence="8">P08H-3</strain>
    </source>
</reference>
<gene>
    <name evidence="8" type="ORF">LSH36_730g01065</name>
</gene>
<dbReference type="PANTHER" id="PTHR47221:SF5">
    <property type="entry name" value="FIBRINOGEN C-TERMINAL DOMAIN-CONTAINING PROTEIN"/>
    <property type="match status" value="1"/>
</dbReference>
<dbReference type="PANTHER" id="PTHR47221">
    <property type="entry name" value="FIBRINOGEN ALPHA CHAIN"/>
    <property type="match status" value="1"/>
</dbReference>
<accession>A0AAD9J1D1</accession>
<evidence type="ECO:0000256" key="4">
    <source>
        <dbReference type="ARBA" id="ARBA00023180"/>
    </source>
</evidence>
<evidence type="ECO:0000256" key="2">
    <source>
        <dbReference type="ARBA" id="ARBA00022525"/>
    </source>
</evidence>
<evidence type="ECO:0000256" key="1">
    <source>
        <dbReference type="ARBA" id="ARBA00004613"/>
    </source>
</evidence>
<keyword evidence="4" id="KW-0325">Glycoprotein</keyword>
<proteinExistence type="predicted"/>
<dbReference type="PROSITE" id="PS51406">
    <property type="entry name" value="FIBRINOGEN_C_2"/>
    <property type="match status" value="1"/>
</dbReference>
<dbReference type="SUPFAM" id="SSF56496">
    <property type="entry name" value="Fibrinogen C-terminal domain-like"/>
    <property type="match status" value="1"/>
</dbReference>
<dbReference type="Gene3D" id="3.90.215.10">
    <property type="entry name" value="Gamma Fibrinogen, chain A, domain 1"/>
    <property type="match status" value="1"/>
</dbReference>
<evidence type="ECO:0000313" key="9">
    <source>
        <dbReference type="Proteomes" id="UP001208570"/>
    </source>
</evidence>
<keyword evidence="2" id="KW-0964">Secreted</keyword>
<dbReference type="InterPro" id="IPR036056">
    <property type="entry name" value="Fibrinogen-like_C"/>
</dbReference>
<dbReference type="GO" id="GO:0005201">
    <property type="term" value="F:extracellular matrix structural constituent"/>
    <property type="evidence" value="ECO:0007669"/>
    <property type="project" value="TreeGrafter"/>
</dbReference>
<feature type="signal peptide" evidence="6">
    <location>
        <begin position="1"/>
        <end position="19"/>
    </location>
</feature>
<dbReference type="InterPro" id="IPR002181">
    <property type="entry name" value="Fibrinogen_a/b/g_C_dom"/>
</dbReference>
<evidence type="ECO:0000256" key="5">
    <source>
        <dbReference type="SAM" id="Coils"/>
    </source>
</evidence>
<evidence type="ECO:0000313" key="8">
    <source>
        <dbReference type="EMBL" id="KAK2144794.1"/>
    </source>
</evidence>
<sequence>MHRYVVHLVVACALGFCQAEPDESPTTDEHTRCICKPTVLAQVTKQNEHLTSSSEEINQLKQSIQSKDSYIQELNDQISSANEELKKLLDPRPHDCADVQRYGFHYSGIYTIYPPTAEQGIEVFCDLNTDSGGWLVFQRRQDGSENFERTWDEYKFGFGKLAKEFWLGNDNLHELTGLRQYELRVDLTDYLGQRYYAKYDTFAVDNENNKYTLHVGEYEGDAGDALTHHNNAPFSTIDQDNDQSRSGNCAELYGGGGWWWVHCYDSNLNGLYSNRHLYETVVWYQLRKNHEPMRHVEMKIRPKRFKN</sequence>
<dbReference type="InterPro" id="IPR037579">
    <property type="entry name" value="FIB_ANG-like"/>
</dbReference>
<dbReference type="SMART" id="SM00186">
    <property type="entry name" value="FBG"/>
    <property type="match status" value="1"/>
</dbReference>
<feature type="coiled-coil region" evidence="5">
    <location>
        <begin position="57"/>
        <end position="91"/>
    </location>
</feature>
<keyword evidence="6" id="KW-0732">Signal</keyword>
<comment type="caution">
    <text evidence="8">The sequence shown here is derived from an EMBL/GenBank/DDBJ whole genome shotgun (WGS) entry which is preliminary data.</text>
</comment>
<evidence type="ECO:0000256" key="3">
    <source>
        <dbReference type="ARBA" id="ARBA00023157"/>
    </source>
</evidence>
<evidence type="ECO:0000256" key="6">
    <source>
        <dbReference type="SAM" id="SignalP"/>
    </source>
</evidence>
<dbReference type="GO" id="GO:0034116">
    <property type="term" value="P:positive regulation of heterotypic cell-cell adhesion"/>
    <property type="evidence" value="ECO:0007669"/>
    <property type="project" value="TreeGrafter"/>
</dbReference>
<dbReference type="Pfam" id="PF00147">
    <property type="entry name" value="Fibrinogen_C"/>
    <property type="match status" value="1"/>
</dbReference>
<evidence type="ECO:0000259" key="7">
    <source>
        <dbReference type="PROSITE" id="PS51406"/>
    </source>
</evidence>
<feature type="chain" id="PRO_5041939742" description="Fibrinogen C-terminal domain-containing protein" evidence="6">
    <location>
        <begin position="20"/>
        <end position="307"/>
    </location>
</feature>
<dbReference type="EMBL" id="JAODUP010000730">
    <property type="protein sequence ID" value="KAK2144794.1"/>
    <property type="molecule type" value="Genomic_DNA"/>
</dbReference>
<dbReference type="FunFam" id="3.90.215.10:FF:000001">
    <property type="entry name" value="Tenascin isoform 1"/>
    <property type="match status" value="1"/>
</dbReference>
<dbReference type="GO" id="GO:0005577">
    <property type="term" value="C:fibrinogen complex"/>
    <property type="evidence" value="ECO:0007669"/>
    <property type="project" value="TreeGrafter"/>
</dbReference>